<evidence type="ECO:0000313" key="6">
    <source>
        <dbReference type="Proteomes" id="UP000000486"/>
    </source>
</evidence>
<keyword evidence="1" id="KW-0805">Transcription regulation</keyword>
<accession>A0A0E0UV31</accession>
<protein>
    <submittedName>
        <fullName evidence="5">Transcriptional regulator, AraC family</fullName>
    </submittedName>
</protein>
<dbReference type="SUPFAM" id="SSF46689">
    <property type="entry name" value="Homeodomain-like"/>
    <property type="match status" value="2"/>
</dbReference>
<proteinExistence type="predicted"/>
<organism evidence="5 6">
    <name type="scientific">Listeria monocytogenes serotype 4a (strain M7)</name>
    <dbReference type="NCBI Taxonomy" id="1030009"/>
    <lineage>
        <taxon>Bacteria</taxon>
        <taxon>Bacillati</taxon>
        <taxon>Bacillota</taxon>
        <taxon>Bacilli</taxon>
        <taxon>Bacillales</taxon>
        <taxon>Listeriaceae</taxon>
        <taxon>Listeria</taxon>
    </lineage>
</organism>
<dbReference type="PATRIC" id="fig|1030009.3.peg.1183"/>
<dbReference type="InterPro" id="IPR009057">
    <property type="entry name" value="Homeodomain-like_sf"/>
</dbReference>
<dbReference type="GO" id="GO:0043565">
    <property type="term" value="F:sequence-specific DNA binding"/>
    <property type="evidence" value="ECO:0007669"/>
    <property type="project" value="InterPro"/>
</dbReference>
<keyword evidence="2" id="KW-0238">DNA-binding</keyword>
<dbReference type="InterPro" id="IPR020449">
    <property type="entry name" value="Tscrpt_reg_AraC-type_HTH"/>
</dbReference>
<evidence type="ECO:0000256" key="3">
    <source>
        <dbReference type="ARBA" id="ARBA00023163"/>
    </source>
</evidence>
<dbReference type="GO" id="GO:0003700">
    <property type="term" value="F:DNA-binding transcription factor activity"/>
    <property type="evidence" value="ECO:0007669"/>
    <property type="project" value="InterPro"/>
</dbReference>
<keyword evidence="3" id="KW-0804">Transcription</keyword>
<dbReference type="Gene3D" id="1.10.10.60">
    <property type="entry name" value="Homeodomain-like"/>
    <property type="match status" value="2"/>
</dbReference>
<dbReference type="SMART" id="SM00342">
    <property type="entry name" value="HTH_ARAC"/>
    <property type="match status" value="1"/>
</dbReference>
<dbReference type="AlphaFoldDB" id="A0A0E0UV31"/>
<reference evidence="5 6" key="1">
    <citation type="journal article" date="2011" name="J. Bacteriol.">
        <title>Genome sequence of the nonpathogenic Listeria monocytogenes serovar 4a strain M7.</title>
        <authorList>
            <person name="Chen J."/>
            <person name="Xia Y."/>
            <person name="Cheng C."/>
            <person name="Fang C."/>
            <person name="Shan Y."/>
            <person name="Jin G."/>
            <person name="Fang W."/>
        </authorList>
    </citation>
    <scope>NUCLEOTIDE SEQUENCE [LARGE SCALE GENOMIC DNA]</scope>
    <source>
        <strain evidence="5 6">M7</strain>
    </source>
</reference>
<dbReference type="RefSeq" id="WP_012581520.1">
    <property type="nucleotide sequence ID" value="NC_017537.1"/>
</dbReference>
<name>A0A0E0UV31_LISMM</name>
<dbReference type="PROSITE" id="PS01124">
    <property type="entry name" value="HTH_ARAC_FAMILY_2"/>
    <property type="match status" value="1"/>
</dbReference>
<dbReference type="PRINTS" id="PR00032">
    <property type="entry name" value="HTHARAC"/>
</dbReference>
<feature type="domain" description="HTH araC/xylS-type" evidence="4">
    <location>
        <begin position="83"/>
        <end position="181"/>
    </location>
</feature>
<evidence type="ECO:0000259" key="4">
    <source>
        <dbReference type="PROSITE" id="PS01124"/>
    </source>
</evidence>
<evidence type="ECO:0000256" key="2">
    <source>
        <dbReference type="ARBA" id="ARBA00023125"/>
    </source>
</evidence>
<evidence type="ECO:0000313" key="5">
    <source>
        <dbReference type="EMBL" id="AEH92199.1"/>
    </source>
</evidence>
<dbReference type="KEGG" id="lmq:LMM7_1194"/>
<dbReference type="Pfam" id="PF12833">
    <property type="entry name" value="HTH_18"/>
    <property type="match status" value="1"/>
</dbReference>
<dbReference type="InterPro" id="IPR018060">
    <property type="entry name" value="HTH_AraC"/>
</dbReference>
<dbReference type="HOGENOM" id="CLU_000445_81_14_9"/>
<dbReference type="Proteomes" id="UP000000486">
    <property type="component" value="Chromosome"/>
</dbReference>
<sequence>MEKEKVINIQPLMTNQVENQFTQQIQEDFHKKNPDHSALLHSLETVEVLDVLSDYYSAHEKQKQPKKETTSANKTGGEHKEIKQAIRYIKKNIHRSITLEEVANYVYLSPFYLSKLFKNELNINFINYVNEQKMLYAKEQLEKSDWAVHTIAKNLGFSRASYFCKVFKKEFDMTPKEYRDSLK</sequence>
<dbReference type="EMBL" id="CP002816">
    <property type="protein sequence ID" value="AEH92199.1"/>
    <property type="molecule type" value="Genomic_DNA"/>
</dbReference>
<evidence type="ECO:0000256" key="1">
    <source>
        <dbReference type="ARBA" id="ARBA00023015"/>
    </source>
</evidence>
<dbReference type="PANTHER" id="PTHR43280">
    <property type="entry name" value="ARAC-FAMILY TRANSCRIPTIONAL REGULATOR"/>
    <property type="match status" value="1"/>
</dbReference>
<dbReference type="PANTHER" id="PTHR43280:SF10">
    <property type="entry name" value="REGULATORY PROTEIN POCR"/>
    <property type="match status" value="1"/>
</dbReference>
<gene>
    <name evidence="5" type="ordered locus">LMM7_1194</name>
</gene>